<evidence type="ECO:0000313" key="4">
    <source>
        <dbReference type="Proteomes" id="UP000221165"/>
    </source>
</evidence>
<proteinExistence type="predicted"/>
<accession>A0A2C6J4P7</accession>
<feature type="region of interest" description="Disordered" evidence="1">
    <location>
        <begin position="108"/>
        <end position="305"/>
    </location>
</feature>
<keyword evidence="2" id="KW-0472">Membrane</keyword>
<feature type="compositionally biased region" description="Pro residues" evidence="1">
    <location>
        <begin position="1"/>
        <end position="10"/>
    </location>
</feature>
<gene>
    <name evidence="3" type="ORF">CSUI_011499</name>
</gene>
<comment type="caution">
    <text evidence="3">The sequence shown here is derived from an EMBL/GenBank/DDBJ whole genome shotgun (WGS) entry which is preliminary data.</text>
</comment>
<dbReference type="Proteomes" id="UP000221165">
    <property type="component" value="Unassembled WGS sequence"/>
</dbReference>
<protein>
    <submittedName>
        <fullName evidence="3">Thrombospondin type 1 domain-containing protein</fullName>
    </submittedName>
</protein>
<feature type="compositionally biased region" description="Low complexity" evidence="1">
    <location>
        <begin position="45"/>
        <end position="59"/>
    </location>
</feature>
<evidence type="ECO:0000256" key="2">
    <source>
        <dbReference type="SAM" id="Phobius"/>
    </source>
</evidence>
<feature type="compositionally biased region" description="Low complexity" evidence="1">
    <location>
        <begin position="176"/>
        <end position="198"/>
    </location>
</feature>
<feature type="compositionally biased region" description="Basic and acidic residues" evidence="1">
    <location>
        <begin position="160"/>
        <end position="175"/>
    </location>
</feature>
<keyword evidence="2" id="KW-0812">Transmembrane</keyword>
<dbReference type="AlphaFoldDB" id="A0A2C6J4P7"/>
<feature type="compositionally biased region" description="Basic and acidic residues" evidence="1">
    <location>
        <begin position="200"/>
        <end position="222"/>
    </location>
</feature>
<dbReference type="EMBL" id="MIGC01012475">
    <property type="protein sequence ID" value="PHJ14691.1"/>
    <property type="molecule type" value="Genomic_DNA"/>
</dbReference>
<reference evidence="3 4" key="1">
    <citation type="journal article" date="2017" name="Int. J. Parasitol.">
        <title>The genome of the protozoan parasite Cystoisospora suis and a reverse vaccinology approach to identify vaccine candidates.</title>
        <authorList>
            <person name="Palmieri N."/>
            <person name="Shrestha A."/>
            <person name="Ruttkowski B."/>
            <person name="Beck T."/>
            <person name="Vogl C."/>
            <person name="Tomley F."/>
            <person name="Blake D.P."/>
            <person name="Joachim A."/>
        </authorList>
    </citation>
    <scope>NUCLEOTIDE SEQUENCE [LARGE SCALE GENOMIC DNA]</scope>
    <source>
        <strain evidence="3 4">Wien I</strain>
    </source>
</reference>
<feature type="region of interest" description="Disordered" evidence="1">
    <location>
        <begin position="1"/>
        <end position="59"/>
    </location>
</feature>
<feature type="compositionally biased region" description="Basic and acidic residues" evidence="1">
    <location>
        <begin position="280"/>
        <end position="305"/>
    </location>
</feature>
<sequence>MRDSIPPPHPLYLQDTYSPHDQPSSYRDSSYTAHQDHNDMPYKRSSPYAKSSPSSSSAAILPPAHADVTTIFYAVCLSVSLTLTLVILFIYFRKKGFLGRIRSGGRRGYHTVRPLDGGRWSSPNTSSSRSTRSFSEDEEERESFILSTPPTAKPLPRQEFPAKDTTEKGQNDRDSSSSSSSLLPSLYTLLPTTLMPSTNEETKNGEKDAFFTAKAEKGREEGQGGGEEEDVESNASEKLAKVAVDQDLSFWEDEDDEEEEGEEAKKMDEANDEVNANQKKSGEEGRRDEREGEKDAQRGKSGEQL</sequence>
<feature type="compositionally biased region" description="Acidic residues" evidence="1">
    <location>
        <begin position="250"/>
        <end position="262"/>
    </location>
</feature>
<dbReference type="VEuPathDB" id="ToxoDB:CSUI_011499"/>
<dbReference type="RefSeq" id="XP_067916427.1">
    <property type="nucleotide sequence ID" value="XM_068071597.1"/>
</dbReference>
<feature type="compositionally biased region" description="Low complexity" evidence="1">
    <location>
        <begin position="119"/>
        <end position="133"/>
    </location>
</feature>
<evidence type="ECO:0000313" key="3">
    <source>
        <dbReference type="EMBL" id="PHJ14691.1"/>
    </source>
</evidence>
<keyword evidence="2" id="KW-1133">Transmembrane helix</keyword>
<evidence type="ECO:0000256" key="1">
    <source>
        <dbReference type="SAM" id="MobiDB-lite"/>
    </source>
</evidence>
<feature type="transmembrane region" description="Helical" evidence="2">
    <location>
        <begin position="71"/>
        <end position="92"/>
    </location>
</feature>
<dbReference type="GeneID" id="94434808"/>
<keyword evidence="4" id="KW-1185">Reference proteome</keyword>
<name>A0A2C6J4P7_9APIC</name>
<organism evidence="3 4">
    <name type="scientific">Cystoisospora suis</name>
    <dbReference type="NCBI Taxonomy" id="483139"/>
    <lineage>
        <taxon>Eukaryota</taxon>
        <taxon>Sar</taxon>
        <taxon>Alveolata</taxon>
        <taxon>Apicomplexa</taxon>
        <taxon>Conoidasida</taxon>
        <taxon>Coccidia</taxon>
        <taxon>Eucoccidiorida</taxon>
        <taxon>Eimeriorina</taxon>
        <taxon>Sarcocystidae</taxon>
        <taxon>Cystoisospora</taxon>
    </lineage>
</organism>
<feature type="compositionally biased region" description="Polar residues" evidence="1">
    <location>
        <begin position="15"/>
        <end position="33"/>
    </location>
</feature>